<gene>
    <name evidence="7" type="primary">Slc26a11</name>
    <name evidence="7" type="ORF">EVAR_49568_1</name>
</gene>
<name>A0A4C1YRF3_EUMVA</name>
<evidence type="ECO:0000256" key="1">
    <source>
        <dbReference type="ARBA" id="ARBA00004141"/>
    </source>
</evidence>
<feature type="transmembrane region" description="Helical" evidence="5">
    <location>
        <begin position="122"/>
        <end position="146"/>
    </location>
</feature>
<feature type="transmembrane region" description="Helical" evidence="5">
    <location>
        <begin position="400"/>
        <end position="417"/>
    </location>
</feature>
<keyword evidence="8" id="KW-1185">Reference proteome</keyword>
<dbReference type="Pfam" id="PF01740">
    <property type="entry name" value="STAS"/>
    <property type="match status" value="1"/>
</dbReference>
<dbReference type="Pfam" id="PF00916">
    <property type="entry name" value="Sulfate_transp"/>
    <property type="match status" value="1"/>
</dbReference>
<feature type="transmembrane region" description="Helical" evidence="5">
    <location>
        <begin position="236"/>
        <end position="256"/>
    </location>
</feature>
<dbReference type="Gene3D" id="3.30.750.24">
    <property type="entry name" value="STAS domain"/>
    <property type="match status" value="1"/>
</dbReference>
<dbReference type="STRING" id="151549.A0A4C1YRF3"/>
<dbReference type="GO" id="GO:0008271">
    <property type="term" value="F:secondary active sulfate transmembrane transporter activity"/>
    <property type="evidence" value="ECO:0007669"/>
    <property type="project" value="InterPro"/>
</dbReference>
<dbReference type="PROSITE" id="PS50801">
    <property type="entry name" value="STAS"/>
    <property type="match status" value="1"/>
</dbReference>
<protein>
    <submittedName>
        <fullName evidence="7">Sodium-independent sulfate anion transporter</fullName>
    </submittedName>
</protein>
<evidence type="ECO:0000256" key="3">
    <source>
        <dbReference type="ARBA" id="ARBA00022989"/>
    </source>
</evidence>
<evidence type="ECO:0000259" key="6">
    <source>
        <dbReference type="PROSITE" id="PS50801"/>
    </source>
</evidence>
<organism evidence="7 8">
    <name type="scientific">Eumeta variegata</name>
    <name type="common">Bagworm moth</name>
    <name type="synonym">Eumeta japonica</name>
    <dbReference type="NCBI Taxonomy" id="151549"/>
    <lineage>
        <taxon>Eukaryota</taxon>
        <taxon>Metazoa</taxon>
        <taxon>Ecdysozoa</taxon>
        <taxon>Arthropoda</taxon>
        <taxon>Hexapoda</taxon>
        <taxon>Insecta</taxon>
        <taxon>Pterygota</taxon>
        <taxon>Neoptera</taxon>
        <taxon>Endopterygota</taxon>
        <taxon>Lepidoptera</taxon>
        <taxon>Glossata</taxon>
        <taxon>Ditrysia</taxon>
        <taxon>Tineoidea</taxon>
        <taxon>Psychidae</taxon>
        <taxon>Oiketicinae</taxon>
        <taxon>Eumeta</taxon>
    </lineage>
</organism>
<dbReference type="Proteomes" id="UP000299102">
    <property type="component" value="Unassembled WGS sequence"/>
</dbReference>
<dbReference type="OrthoDB" id="288203at2759"/>
<feature type="transmembrane region" description="Helical" evidence="5">
    <location>
        <begin position="306"/>
        <end position="324"/>
    </location>
</feature>
<proteinExistence type="predicted"/>
<reference evidence="7 8" key="1">
    <citation type="journal article" date="2019" name="Commun. Biol.">
        <title>The bagworm genome reveals a unique fibroin gene that provides high tensile strength.</title>
        <authorList>
            <person name="Kono N."/>
            <person name="Nakamura H."/>
            <person name="Ohtoshi R."/>
            <person name="Tomita M."/>
            <person name="Numata K."/>
            <person name="Arakawa K."/>
        </authorList>
    </citation>
    <scope>NUCLEOTIDE SEQUENCE [LARGE SCALE GENOMIC DNA]</scope>
</reference>
<dbReference type="InterPro" id="IPR036513">
    <property type="entry name" value="STAS_dom_sf"/>
</dbReference>
<accession>A0A4C1YRF3</accession>
<feature type="transmembrane region" description="Helical" evidence="5">
    <location>
        <begin position="153"/>
        <end position="176"/>
    </location>
</feature>
<dbReference type="AlphaFoldDB" id="A0A4C1YRF3"/>
<dbReference type="PROSITE" id="PS01130">
    <property type="entry name" value="SLC26A"/>
    <property type="match status" value="1"/>
</dbReference>
<feature type="domain" description="STAS" evidence="6">
    <location>
        <begin position="482"/>
        <end position="557"/>
    </location>
</feature>
<dbReference type="InterPro" id="IPR011547">
    <property type="entry name" value="SLC26A/SulP_dom"/>
</dbReference>
<dbReference type="PANTHER" id="PTHR11814">
    <property type="entry name" value="SULFATE TRANSPORTER"/>
    <property type="match status" value="1"/>
</dbReference>
<evidence type="ECO:0000313" key="8">
    <source>
        <dbReference type="Proteomes" id="UP000299102"/>
    </source>
</evidence>
<feature type="transmembrane region" description="Helical" evidence="5">
    <location>
        <begin position="99"/>
        <end position="116"/>
    </location>
</feature>
<dbReference type="GO" id="GO:0016020">
    <property type="term" value="C:membrane"/>
    <property type="evidence" value="ECO:0007669"/>
    <property type="project" value="UniProtKB-SubCell"/>
</dbReference>
<evidence type="ECO:0000256" key="4">
    <source>
        <dbReference type="ARBA" id="ARBA00023136"/>
    </source>
</evidence>
<keyword evidence="4 5" id="KW-0472">Membrane</keyword>
<keyword evidence="3 5" id="KW-1133">Transmembrane helix</keyword>
<comment type="caution">
    <text evidence="7">The sequence shown here is derived from an EMBL/GenBank/DDBJ whole genome shotgun (WGS) entry which is preliminary data.</text>
</comment>
<feature type="transmembrane region" description="Helical" evidence="5">
    <location>
        <begin position="41"/>
        <end position="62"/>
    </location>
</feature>
<dbReference type="SUPFAM" id="SSF52091">
    <property type="entry name" value="SpoIIaa-like"/>
    <property type="match status" value="1"/>
</dbReference>
<sequence>MTLRNENIQKNLRRRLKRVAKDACSIKTAKKRLPITRWLPTYNFTILIQDMIAGITVGLTAIPQGIAYAVVAGLSPEYGLYSGLMGGFVYLFFGSSKDVTVGPTAIMSALTARYVLDYSSDFAVLAAFLSGVVILIMGTLQLGFLVDFVSVPVISGFTTAAALQIASAQFTSLFGLDGKSGTVFSQSVYNFVVNIRTAKLWDPVLGFSTILILVLLKKFGEGCSRNDTAVRQFRWLLSLARNAVVVVIGMIIVYVIKVVQDQEPLKLIGDIGSGLPKFQLPPFSTVVGNETYDFSDMMETLGPQSIVIPLVSIIESIAIAKAFAGGAQLDATQEMIALGFCNVIGSFVRSMPVTGSFTRTALNNASGVQTPAGGIFTGFLILLALSLLTSTFYFIPKASLAGLIITAMFSMIDYEIFMRLWKNSKRELLVMFVTILVSLWFGLEYGLVIGILAEAVMLLFRVARPKIEISSLKTADREAFAIPLGDNVAYCAAEHIRRAVLEAAQVAGDDAVIIVDGSKLRSMDMTVAANLMAVVKDLERKSRKIVFLNFNPEIQKICESINNKHADKFINAPSAEDLGMLNERKFSAVNVNV</sequence>
<keyword evidence="2 5" id="KW-0812">Transmembrane</keyword>
<dbReference type="InterPro" id="IPR018045">
    <property type="entry name" value="S04_transporter_CS"/>
</dbReference>
<evidence type="ECO:0000256" key="2">
    <source>
        <dbReference type="ARBA" id="ARBA00022692"/>
    </source>
</evidence>
<feature type="transmembrane region" description="Helical" evidence="5">
    <location>
        <begin position="375"/>
        <end position="395"/>
    </location>
</feature>
<evidence type="ECO:0000256" key="5">
    <source>
        <dbReference type="SAM" id="Phobius"/>
    </source>
</evidence>
<dbReference type="InterPro" id="IPR001902">
    <property type="entry name" value="SLC26A/SulP_fam"/>
</dbReference>
<evidence type="ECO:0000313" key="7">
    <source>
        <dbReference type="EMBL" id="GBP77007.1"/>
    </source>
</evidence>
<feature type="transmembrane region" description="Helical" evidence="5">
    <location>
        <begin position="429"/>
        <end position="460"/>
    </location>
</feature>
<comment type="subcellular location">
    <subcellularLocation>
        <location evidence="1">Membrane</location>
        <topology evidence="1">Multi-pass membrane protein</topology>
    </subcellularLocation>
</comment>
<dbReference type="InterPro" id="IPR002645">
    <property type="entry name" value="STAS_dom"/>
</dbReference>
<dbReference type="EMBL" id="BGZK01001314">
    <property type="protein sequence ID" value="GBP77007.1"/>
    <property type="molecule type" value="Genomic_DNA"/>
</dbReference>